<dbReference type="NCBIfam" id="NF001273">
    <property type="entry name" value="PRK00230.1"/>
    <property type="match status" value="1"/>
</dbReference>
<accession>A0A371RLQ8</accession>
<dbReference type="NCBIfam" id="TIGR01740">
    <property type="entry name" value="pyrF"/>
    <property type="match status" value="1"/>
</dbReference>
<feature type="binding site" evidence="7 9">
    <location>
        <position position="208"/>
    </location>
    <ligand>
        <name>substrate</name>
    </ligand>
</feature>
<feature type="domain" description="Orotidine 5'-phosphate decarboxylase" evidence="11">
    <location>
        <begin position="8"/>
        <end position="224"/>
    </location>
</feature>
<evidence type="ECO:0000313" key="12">
    <source>
        <dbReference type="EMBL" id="RFB06409.1"/>
    </source>
</evidence>
<evidence type="ECO:0000256" key="3">
    <source>
        <dbReference type="ARBA" id="ARBA00022793"/>
    </source>
</evidence>
<dbReference type="InterPro" id="IPR014732">
    <property type="entry name" value="OMPdecase"/>
</dbReference>
<comment type="catalytic activity">
    <reaction evidence="6 7 10">
        <text>orotidine 5'-phosphate + H(+) = UMP + CO2</text>
        <dbReference type="Rhea" id="RHEA:11596"/>
        <dbReference type="ChEBI" id="CHEBI:15378"/>
        <dbReference type="ChEBI" id="CHEBI:16526"/>
        <dbReference type="ChEBI" id="CHEBI:57538"/>
        <dbReference type="ChEBI" id="CHEBI:57865"/>
        <dbReference type="EC" id="4.1.1.23"/>
    </reaction>
</comment>
<dbReference type="InterPro" id="IPR013785">
    <property type="entry name" value="Aldolase_TIM"/>
</dbReference>
<feature type="binding site" evidence="7 9">
    <location>
        <position position="14"/>
    </location>
    <ligand>
        <name>substrate</name>
    </ligand>
</feature>
<feature type="binding site" evidence="7">
    <location>
        <begin position="63"/>
        <end position="72"/>
    </location>
    <ligand>
        <name>substrate</name>
    </ligand>
</feature>
<feature type="active site" description="Proton donor" evidence="7">
    <location>
        <position position="65"/>
    </location>
</feature>
<comment type="subunit">
    <text evidence="7">Homodimer.</text>
</comment>
<proteinExistence type="inferred from homology"/>
<dbReference type="SMART" id="SM00934">
    <property type="entry name" value="OMPdecase"/>
    <property type="match status" value="1"/>
</dbReference>
<keyword evidence="5 7" id="KW-0456">Lyase</keyword>
<evidence type="ECO:0000256" key="5">
    <source>
        <dbReference type="ARBA" id="ARBA00023239"/>
    </source>
</evidence>
<evidence type="ECO:0000256" key="4">
    <source>
        <dbReference type="ARBA" id="ARBA00022975"/>
    </source>
</evidence>
<feature type="active site" description="For OMPdecase activity" evidence="8">
    <location>
        <position position="68"/>
    </location>
</feature>
<evidence type="ECO:0000256" key="2">
    <source>
        <dbReference type="ARBA" id="ARBA00004861"/>
    </source>
</evidence>
<sequence>MTLTPQDRLITALDLPSVEEAARVVTAIGEEGQFYKIGYQLFPIGGYDFARQLGEAGKKIFLDLKLFDIGATVERGVKSLSAIGGDILTVHADTDVIKGALNGRASERLKIFAVTVLTSWDQSHLNDHGIGMGVLDLVLLRAEMAAEAGADGVIASAAEAKEIRARLGDALEIVTPGIRPAGVAADDQKRVITPGDAIKAGADRLVVGRPIVKVDDPALAAKAILTEISQFL</sequence>
<reference evidence="12 13" key="1">
    <citation type="submission" date="2018-08" db="EMBL/GenBank/DDBJ databases">
        <title>Parvularcula sp. SM1705, isolated from surface water of the South Sea China.</title>
        <authorList>
            <person name="Sun L."/>
        </authorList>
    </citation>
    <scope>NUCLEOTIDE SEQUENCE [LARGE SCALE GENOMIC DNA]</scope>
    <source>
        <strain evidence="12 13">SM1705</strain>
    </source>
</reference>
<dbReference type="HAMAP" id="MF_01200_B">
    <property type="entry name" value="OMPdecase_type1_B"/>
    <property type="match status" value="1"/>
</dbReference>
<comment type="similarity">
    <text evidence="7">Belongs to the OMP decarboxylase family. Type 1 subfamily.</text>
</comment>
<evidence type="ECO:0000259" key="11">
    <source>
        <dbReference type="SMART" id="SM00934"/>
    </source>
</evidence>
<dbReference type="Gene3D" id="3.20.20.70">
    <property type="entry name" value="Aldolase class I"/>
    <property type="match status" value="1"/>
</dbReference>
<feature type="binding site" evidence="7 9">
    <location>
        <position position="179"/>
    </location>
    <ligand>
        <name>substrate</name>
    </ligand>
</feature>
<keyword evidence="3 7" id="KW-0210">Decarboxylase</keyword>
<dbReference type="SUPFAM" id="SSF51366">
    <property type="entry name" value="Ribulose-phoshate binding barrel"/>
    <property type="match status" value="1"/>
</dbReference>
<comment type="pathway">
    <text evidence="2 7 10">Pyrimidine metabolism; UMP biosynthesis via de novo pathway; UMP from orotate: step 2/2.</text>
</comment>
<dbReference type="Proteomes" id="UP000264589">
    <property type="component" value="Unassembled WGS sequence"/>
</dbReference>
<dbReference type="AlphaFoldDB" id="A0A371RLQ8"/>
<protein>
    <recommendedName>
        <fullName evidence="7">Orotidine 5'-phosphate decarboxylase</fullName>
        <ecNumber evidence="7">4.1.1.23</ecNumber>
    </recommendedName>
    <alternativeName>
        <fullName evidence="7">OMP decarboxylase</fullName>
        <shortName evidence="7">OMPDCase</shortName>
        <shortName evidence="7">OMPdecase</shortName>
    </alternativeName>
</protein>
<organism evidence="12 13">
    <name type="scientific">Parvularcula marina</name>
    <dbReference type="NCBI Taxonomy" id="2292771"/>
    <lineage>
        <taxon>Bacteria</taxon>
        <taxon>Pseudomonadati</taxon>
        <taxon>Pseudomonadota</taxon>
        <taxon>Alphaproteobacteria</taxon>
        <taxon>Parvularculales</taxon>
        <taxon>Parvularculaceae</taxon>
        <taxon>Parvularcula</taxon>
    </lineage>
</organism>
<gene>
    <name evidence="7" type="primary">pyrF</name>
    <name evidence="12" type="ORF">DX908_08990</name>
</gene>
<feature type="active site" description="For OMPdecase activity" evidence="8">
    <location>
        <position position="65"/>
    </location>
</feature>
<evidence type="ECO:0000256" key="10">
    <source>
        <dbReference type="RuleBase" id="RU000512"/>
    </source>
</evidence>
<dbReference type="Pfam" id="PF00215">
    <property type="entry name" value="OMPdecase"/>
    <property type="match status" value="1"/>
</dbReference>
<feature type="binding site" evidence="7 9">
    <location>
        <position position="188"/>
    </location>
    <ligand>
        <name>substrate</name>
    </ligand>
</feature>
<dbReference type="CDD" id="cd04725">
    <property type="entry name" value="OMP_decarboxylase_like"/>
    <property type="match status" value="1"/>
</dbReference>
<dbReference type="EC" id="4.1.1.23" evidence="7"/>
<comment type="caution">
    <text evidence="12">The sequence shown here is derived from an EMBL/GenBank/DDBJ whole genome shotgun (WGS) entry which is preliminary data.</text>
</comment>
<dbReference type="InterPro" id="IPR011060">
    <property type="entry name" value="RibuloseP-bd_barrel"/>
</dbReference>
<comment type="function">
    <text evidence="1 7">Catalyzes the decarboxylation of orotidine 5'-monophosphate (OMP) to uridine 5'-monophosphate (UMP).</text>
</comment>
<evidence type="ECO:0000256" key="6">
    <source>
        <dbReference type="ARBA" id="ARBA00049157"/>
    </source>
</evidence>
<name>A0A371RLQ8_9PROT</name>
<dbReference type="OrthoDB" id="9806203at2"/>
<dbReference type="PROSITE" id="PS00156">
    <property type="entry name" value="OMPDECASE"/>
    <property type="match status" value="1"/>
</dbReference>
<dbReference type="InterPro" id="IPR018089">
    <property type="entry name" value="OMPdecase_AS"/>
</dbReference>
<feature type="binding site" evidence="7 9">
    <location>
        <position position="118"/>
    </location>
    <ligand>
        <name>substrate</name>
    </ligand>
</feature>
<dbReference type="InParanoid" id="A0A371RLQ8"/>
<keyword evidence="4 7" id="KW-0665">Pyrimidine biosynthesis</keyword>
<keyword evidence="13" id="KW-1185">Reference proteome</keyword>
<evidence type="ECO:0000256" key="8">
    <source>
        <dbReference type="PIRSR" id="PIRSR614732-1"/>
    </source>
</evidence>
<evidence type="ECO:0000313" key="13">
    <source>
        <dbReference type="Proteomes" id="UP000264589"/>
    </source>
</evidence>
<dbReference type="RefSeq" id="WP_116393043.1">
    <property type="nucleotide sequence ID" value="NZ_QUQO01000001.1"/>
</dbReference>
<evidence type="ECO:0000256" key="1">
    <source>
        <dbReference type="ARBA" id="ARBA00002356"/>
    </source>
</evidence>
<dbReference type="UniPathway" id="UPA00070">
    <property type="reaction ID" value="UER00120"/>
</dbReference>
<evidence type="ECO:0000256" key="9">
    <source>
        <dbReference type="PIRSR" id="PIRSR614732-2"/>
    </source>
</evidence>
<dbReference type="PANTHER" id="PTHR32119:SF2">
    <property type="entry name" value="OROTIDINE 5'-PHOSPHATE DECARBOXYLASE"/>
    <property type="match status" value="1"/>
</dbReference>
<feature type="binding site" evidence="7 9">
    <location>
        <position position="36"/>
    </location>
    <ligand>
        <name>substrate</name>
    </ligand>
</feature>
<dbReference type="FunCoup" id="A0A371RLQ8">
    <property type="interactions" value="347"/>
</dbReference>
<dbReference type="GO" id="GO:0005829">
    <property type="term" value="C:cytosol"/>
    <property type="evidence" value="ECO:0007669"/>
    <property type="project" value="TreeGrafter"/>
</dbReference>
<feature type="active site" description="For OMPdecase activity" evidence="8">
    <location>
        <position position="63"/>
    </location>
</feature>
<dbReference type="GO" id="GO:0044205">
    <property type="term" value="P:'de novo' UMP biosynthetic process"/>
    <property type="evidence" value="ECO:0007669"/>
    <property type="project" value="UniProtKB-UniRule"/>
</dbReference>
<feature type="binding site" evidence="7 9">
    <location>
        <position position="209"/>
    </location>
    <ligand>
        <name>substrate</name>
    </ligand>
</feature>
<dbReference type="InterPro" id="IPR001754">
    <property type="entry name" value="OMPdeCOase_dom"/>
</dbReference>
<dbReference type="GO" id="GO:0004590">
    <property type="term" value="F:orotidine-5'-phosphate decarboxylase activity"/>
    <property type="evidence" value="ECO:0007669"/>
    <property type="project" value="UniProtKB-UniRule"/>
</dbReference>
<dbReference type="GO" id="GO:0006207">
    <property type="term" value="P:'de novo' pyrimidine nucleobase biosynthetic process"/>
    <property type="evidence" value="ECO:0007669"/>
    <property type="project" value="InterPro"/>
</dbReference>
<evidence type="ECO:0000256" key="7">
    <source>
        <dbReference type="HAMAP-Rule" id="MF_01200"/>
    </source>
</evidence>
<dbReference type="PANTHER" id="PTHR32119">
    <property type="entry name" value="OROTIDINE 5'-PHOSPHATE DECARBOXYLASE"/>
    <property type="match status" value="1"/>
</dbReference>
<dbReference type="InterPro" id="IPR047596">
    <property type="entry name" value="OMPdecase_bac"/>
</dbReference>
<dbReference type="EMBL" id="QUQO01000001">
    <property type="protein sequence ID" value="RFB06409.1"/>
    <property type="molecule type" value="Genomic_DNA"/>
</dbReference>